<dbReference type="PANTHER" id="PTHR12526">
    <property type="entry name" value="GLYCOSYLTRANSFERASE"/>
    <property type="match status" value="1"/>
</dbReference>
<dbReference type="SUPFAM" id="SSF47986">
    <property type="entry name" value="DEATH domain"/>
    <property type="match status" value="1"/>
</dbReference>
<dbReference type="Pfam" id="PF20706">
    <property type="entry name" value="GT4-conflict"/>
    <property type="match status" value="1"/>
</dbReference>
<evidence type="ECO:0000256" key="1">
    <source>
        <dbReference type="SAM" id="MobiDB-lite"/>
    </source>
</evidence>
<dbReference type="InterPro" id="IPR011029">
    <property type="entry name" value="DEATH-like_dom_sf"/>
</dbReference>
<gene>
    <name evidence="3" type="ORF">PMEA_00020327</name>
</gene>
<sequence length="590" mass="66764">MATRFPEDGSESKSVRNEDTKSQFKENISKTSLTGSLVQDPTKLNVTLATDAEGWDKSVNEQFLLELAQNPQVRVTGFVPKHTPKQKDHARDLNIELVDAKEITGFPAVELLAYPPDDLDIDILIIHSYGRDLGRQAQIIKDKKKCQWVNVVHTVSEDLEKFSVKKSADPAANDQLSEHDLQTRLCEKSDLIIAIGPKVTEAYRAALRYSGKDQSVIGLTPGIIEEFLGVRQETNGSGENFRVLLSASSKYFLVKGCDIATKAINLLQDSSCHLIFVRQPKDNEDQLKKAFLDLGINQLQLTFKSSSGSKDFWPRLLCEVDLVIKPSRTEGFGISGLRAISADVPVLVSGNCGLGMVLKSLPSGAQHVIDSEDPHAWADAIKNVRAKAVQVRKAESEQLRNDYMQQFNWKMQCNEIVKKMFSMNPHKSEYRKKAVEWQFDVADTTRDLQSLQVNRDDVDGGLYYQYETEKMSIQETSQFPRTYKRGDISRRNMGVSNLPLKEYRKVCLMLNTKRDLKFDDFRMLAEKVGFSRDEIRMIEQGENPTDMVLQTWSSKREATVGNLIDLLTGEDLERMDVVKVLEDWVNDTCH</sequence>
<evidence type="ECO:0000313" key="4">
    <source>
        <dbReference type="Proteomes" id="UP001159428"/>
    </source>
</evidence>
<dbReference type="AlphaFoldDB" id="A0AAU9XBS6"/>
<name>A0AAU9XBS6_9CNID</name>
<dbReference type="Gene3D" id="3.40.50.2000">
    <property type="entry name" value="Glycogen Phosphorylase B"/>
    <property type="match status" value="2"/>
</dbReference>
<dbReference type="Pfam" id="PF00531">
    <property type="entry name" value="Death"/>
    <property type="match status" value="1"/>
</dbReference>
<dbReference type="PANTHER" id="PTHR12526:SF627">
    <property type="entry name" value="D-RHAMNOSYLTRANSFERASE WBPZ"/>
    <property type="match status" value="1"/>
</dbReference>
<comment type="caution">
    <text evidence="3">The sequence shown here is derived from an EMBL/GenBank/DDBJ whole genome shotgun (WGS) entry which is preliminary data.</text>
</comment>
<organism evidence="3 4">
    <name type="scientific">Pocillopora meandrina</name>
    <dbReference type="NCBI Taxonomy" id="46732"/>
    <lineage>
        <taxon>Eukaryota</taxon>
        <taxon>Metazoa</taxon>
        <taxon>Cnidaria</taxon>
        <taxon>Anthozoa</taxon>
        <taxon>Hexacorallia</taxon>
        <taxon>Scleractinia</taxon>
        <taxon>Astrocoeniina</taxon>
        <taxon>Pocilloporidae</taxon>
        <taxon>Pocillopora</taxon>
    </lineage>
</organism>
<dbReference type="PROSITE" id="PS50017">
    <property type="entry name" value="DEATH_DOMAIN"/>
    <property type="match status" value="1"/>
</dbReference>
<feature type="domain" description="Death" evidence="2">
    <location>
        <begin position="520"/>
        <end position="567"/>
    </location>
</feature>
<dbReference type="SUPFAM" id="SSF53756">
    <property type="entry name" value="UDP-Glycosyltransferase/glycogen phosphorylase"/>
    <property type="match status" value="1"/>
</dbReference>
<reference evidence="3 4" key="1">
    <citation type="submission" date="2022-05" db="EMBL/GenBank/DDBJ databases">
        <authorList>
            <consortium name="Genoscope - CEA"/>
            <person name="William W."/>
        </authorList>
    </citation>
    <scope>NUCLEOTIDE SEQUENCE [LARGE SCALE GENOMIC DNA]</scope>
</reference>
<accession>A0AAU9XBS6</accession>
<evidence type="ECO:0000313" key="3">
    <source>
        <dbReference type="EMBL" id="CAH3142899.1"/>
    </source>
</evidence>
<proteinExistence type="predicted"/>
<evidence type="ECO:0000259" key="2">
    <source>
        <dbReference type="PROSITE" id="PS50017"/>
    </source>
</evidence>
<keyword evidence="4" id="KW-1185">Reference proteome</keyword>
<protein>
    <recommendedName>
        <fullName evidence="2">Death domain-containing protein</fullName>
    </recommendedName>
</protein>
<dbReference type="Proteomes" id="UP001159428">
    <property type="component" value="Unassembled WGS sequence"/>
</dbReference>
<dbReference type="EMBL" id="CALNXJ010000037">
    <property type="protein sequence ID" value="CAH3142899.1"/>
    <property type="molecule type" value="Genomic_DNA"/>
</dbReference>
<dbReference type="GO" id="GO:0007165">
    <property type="term" value="P:signal transduction"/>
    <property type="evidence" value="ECO:0007669"/>
    <property type="project" value="InterPro"/>
</dbReference>
<dbReference type="InterPro" id="IPR000488">
    <property type="entry name" value="Death_dom"/>
</dbReference>
<dbReference type="Gene3D" id="1.10.533.10">
    <property type="entry name" value="Death Domain, Fas"/>
    <property type="match status" value="1"/>
</dbReference>
<feature type="region of interest" description="Disordered" evidence="1">
    <location>
        <begin position="1"/>
        <end position="24"/>
    </location>
</feature>